<feature type="compositionally biased region" description="Low complexity" evidence="1">
    <location>
        <begin position="121"/>
        <end position="133"/>
    </location>
</feature>
<gene>
    <name evidence="2" type="ORF">RFULGI_LOCUS16533</name>
</gene>
<evidence type="ECO:0000256" key="1">
    <source>
        <dbReference type="SAM" id="MobiDB-lite"/>
    </source>
</evidence>
<protein>
    <submittedName>
        <fullName evidence="2">3310_t:CDS:1</fullName>
    </submittedName>
</protein>
<dbReference type="OrthoDB" id="2392458at2759"/>
<dbReference type="Proteomes" id="UP000789396">
    <property type="component" value="Unassembled WGS sequence"/>
</dbReference>
<feature type="region of interest" description="Disordered" evidence="1">
    <location>
        <begin position="85"/>
        <end position="159"/>
    </location>
</feature>
<dbReference type="AlphaFoldDB" id="A0A9N9P5A9"/>
<comment type="caution">
    <text evidence="2">The sequence shown here is derived from an EMBL/GenBank/DDBJ whole genome shotgun (WGS) entry which is preliminary data.</text>
</comment>
<feature type="compositionally biased region" description="Polar residues" evidence="1">
    <location>
        <begin position="95"/>
        <end position="104"/>
    </location>
</feature>
<proteinExistence type="predicted"/>
<sequence>MNRSSKFGTPWSTVKAVARPRRLFQNSGASRRGSVVSIFSHLISKTNNVTNRSSRIEFPFTLTDQENLRIAVQELAKQPTQIPHIDQVSDVPPDNLSQHGNNSSIRKKGNKKFLPSFSNITNSVNNKSSSNTQKKQKTCTPLRQEFPKSRPTLPSLDDRRKSFLLPRHLFFRKSTAEKLE</sequence>
<dbReference type="EMBL" id="CAJVPZ010059182">
    <property type="protein sequence ID" value="CAG8788774.1"/>
    <property type="molecule type" value="Genomic_DNA"/>
</dbReference>
<organism evidence="2 3">
    <name type="scientific">Racocetra fulgida</name>
    <dbReference type="NCBI Taxonomy" id="60492"/>
    <lineage>
        <taxon>Eukaryota</taxon>
        <taxon>Fungi</taxon>
        <taxon>Fungi incertae sedis</taxon>
        <taxon>Mucoromycota</taxon>
        <taxon>Glomeromycotina</taxon>
        <taxon>Glomeromycetes</taxon>
        <taxon>Diversisporales</taxon>
        <taxon>Gigasporaceae</taxon>
        <taxon>Racocetra</taxon>
    </lineage>
</organism>
<accession>A0A9N9P5A9</accession>
<reference evidence="2" key="1">
    <citation type="submission" date="2021-06" db="EMBL/GenBank/DDBJ databases">
        <authorList>
            <person name="Kallberg Y."/>
            <person name="Tangrot J."/>
            <person name="Rosling A."/>
        </authorList>
    </citation>
    <scope>NUCLEOTIDE SEQUENCE</scope>
    <source>
        <strain evidence="2">IN212</strain>
    </source>
</reference>
<feature type="non-terminal residue" evidence="2">
    <location>
        <position position="180"/>
    </location>
</feature>
<evidence type="ECO:0000313" key="3">
    <source>
        <dbReference type="Proteomes" id="UP000789396"/>
    </source>
</evidence>
<name>A0A9N9P5A9_9GLOM</name>
<keyword evidence="3" id="KW-1185">Reference proteome</keyword>
<evidence type="ECO:0000313" key="2">
    <source>
        <dbReference type="EMBL" id="CAG8788774.1"/>
    </source>
</evidence>